<evidence type="ECO:0000256" key="2">
    <source>
        <dbReference type="ARBA" id="ARBA00022776"/>
    </source>
</evidence>
<dbReference type="Gene3D" id="1.25.40.10">
    <property type="entry name" value="Tetratricopeptide repeat domain"/>
    <property type="match status" value="1"/>
</dbReference>
<dbReference type="EMBL" id="BAABUK010000005">
    <property type="protein sequence ID" value="GAA5809761.1"/>
    <property type="molecule type" value="Genomic_DNA"/>
</dbReference>
<evidence type="ECO:0000313" key="5">
    <source>
        <dbReference type="EMBL" id="GAA5809761.1"/>
    </source>
</evidence>
<organism evidence="5 6">
    <name type="scientific">Mucor flavus</name>
    <dbReference type="NCBI Taxonomy" id="439312"/>
    <lineage>
        <taxon>Eukaryota</taxon>
        <taxon>Fungi</taxon>
        <taxon>Fungi incertae sedis</taxon>
        <taxon>Mucoromycota</taxon>
        <taxon>Mucoromycotina</taxon>
        <taxon>Mucoromycetes</taxon>
        <taxon>Mucorales</taxon>
        <taxon>Mucorineae</taxon>
        <taxon>Mucoraceae</taxon>
        <taxon>Mucor</taxon>
    </lineage>
</organism>
<keyword evidence="3" id="KW-0833">Ubl conjugation pathway</keyword>
<name>A0ABP9YSC4_9FUNG</name>
<proteinExistence type="predicted"/>
<evidence type="ECO:0000313" key="6">
    <source>
        <dbReference type="Proteomes" id="UP001473302"/>
    </source>
</evidence>
<evidence type="ECO:0000256" key="3">
    <source>
        <dbReference type="ARBA" id="ARBA00022786"/>
    </source>
</evidence>
<keyword evidence="2" id="KW-0498">Mitosis</keyword>
<reference evidence="5 6" key="1">
    <citation type="submission" date="2024-04" db="EMBL/GenBank/DDBJ databases">
        <title>genome sequences of Mucor flavus KT1a and Helicostylum pulchrum KT1b strains isolated from the surface of a dry-aged beef.</title>
        <authorList>
            <person name="Toyotome T."/>
            <person name="Hosono M."/>
            <person name="Torimaru M."/>
            <person name="Fukuda K."/>
            <person name="Mikami N."/>
        </authorList>
    </citation>
    <scope>NUCLEOTIDE SEQUENCE [LARGE SCALE GENOMIC DNA]</scope>
    <source>
        <strain evidence="5 6">KT1a</strain>
    </source>
</reference>
<keyword evidence="6" id="KW-1185">Reference proteome</keyword>
<evidence type="ECO:0000256" key="4">
    <source>
        <dbReference type="ARBA" id="ARBA00023306"/>
    </source>
</evidence>
<dbReference type="SUPFAM" id="SSF48452">
    <property type="entry name" value="TPR-like"/>
    <property type="match status" value="1"/>
</dbReference>
<sequence>METLTRARNMLREGDSSRHVFEGLYKSSINIKLKDIKNMDRVQYLITSLAWQRYGNSTLAESYRKLAEDVDDDTVQDIEKTVISHANMLQSMGDSDRALEVLDNFQKKYPTESDFLMDWKQAQARIKRQSNKKRKYDMVTNQADMLLYAVPPYSEEFFNAVHDNAEQLMLKTEYEKALTVLDEVHYFIRKTDQTAQLGYNLILQAIIFLRTNNIEASIPILIEAMSLSKRSHDAKNYYRATIKLSEAYVRTKEPENIKKSIILLETVFSKVLLTKSKLLISDLYLTYAEALDMSGNRSDVLDYTTLAEEGYQQMGMKCELLRTLHFKTMMLELRNKHPEVIRTIERIKNIQSIL</sequence>
<keyword evidence="1" id="KW-0132">Cell division</keyword>
<dbReference type="InterPro" id="IPR011990">
    <property type="entry name" value="TPR-like_helical_dom_sf"/>
</dbReference>
<gene>
    <name evidence="5" type="ORF">MFLAVUS_003174</name>
</gene>
<dbReference type="PANTHER" id="PTHR12830:SF9">
    <property type="entry name" value="ANAPHASE-PROMOTING COMPLEX SUBUNIT 5"/>
    <property type="match status" value="1"/>
</dbReference>
<keyword evidence="4" id="KW-0131">Cell cycle</keyword>
<evidence type="ECO:0000256" key="1">
    <source>
        <dbReference type="ARBA" id="ARBA00022618"/>
    </source>
</evidence>
<dbReference type="PANTHER" id="PTHR12830">
    <property type="entry name" value="ANAPHASE-PROMOTING COMPLEX SUBUNIT 5"/>
    <property type="match status" value="1"/>
</dbReference>
<dbReference type="InterPro" id="IPR037679">
    <property type="entry name" value="Apc5"/>
</dbReference>
<accession>A0ABP9YSC4</accession>
<dbReference type="Proteomes" id="UP001473302">
    <property type="component" value="Unassembled WGS sequence"/>
</dbReference>
<protein>
    <submittedName>
        <fullName evidence="5">Uncharacterized protein</fullName>
    </submittedName>
</protein>
<comment type="caution">
    <text evidence="5">The sequence shown here is derived from an EMBL/GenBank/DDBJ whole genome shotgun (WGS) entry which is preliminary data.</text>
</comment>